<feature type="domain" description="RanBD1" evidence="2">
    <location>
        <begin position="32"/>
        <end position="168"/>
    </location>
</feature>
<dbReference type="SMART" id="SM00160">
    <property type="entry name" value="RanBD"/>
    <property type="match status" value="1"/>
</dbReference>
<dbReference type="PANTHER" id="PTHR23138">
    <property type="entry name" value="RAN BINDING PROTEIN"/>
    <property type="match status" value="1"/>
</dbReference>
<feature type="region of interest" description="Disordered" evidence="1">
    <location>
        <begin position="1"/>
        <end position="33"/>
    </location>
</feature>
<dbReference type="AlphaFoldDB" id="A0A493TNE0"/>
<dbReference type="InterPro" id="IPR011993">
    <property type="entry name" value="PH-like_dom_sf"/>
</dbReference>
<protein>
    <recommendedName>
        <fullName evidence="2">RanBD1 domain-containing protein</fullName>
    </recommendedName>
</protein>
<evidence type="ECO:0000256" key="1">
    <source>
        <dbReference type="SAM" id="MobiDB-lite"/>
    </source>
</evidence>
<reference evidence="3" key="3">
    <citation type="submission" date="2025-09" db="UniProtKB">
        <authorList>
            <consortium name="Ensembl"/>
        </authorList>
    </citation>
    <scope>IDENTIFICATION</scope>
</reference>
<feature type="compositionally biased region" description="Basic and acidic residues" evidence="1">
    <location>
        <begin position="20"/>
        <end position="30"/>
    </location>
</feature>
<dbReference type="PANTHER" id="PTHR23138:SF87">
    <property type="entry name" value="E3 SUMO-PROTEIN LIGASE RANBP2"/>
    <property type="match status" value="1"/>
</dbReference>
<feature type="compositionally biased region" description="Basic and acidic residues" evidence="1">
    <location>
        <begin position="197"/>
        <end position="215"/>
    </location>
</feature>
<dbReference type="InterPro" id="IPR000156">
    <property type="entry name" value="Ran_bind_dom"/>
</dbReference>
<dbReference type="Ensembl" id="ENSAPLT00000021508.1">
    <property type="protein sequence ID" value="ENSAPLP00000027095.1"/>
    <property type="gene ID" value="ENSAPLG00000020652.1"/>
</dbReference>
<keyword evidence="4" id="KW-1185">Reference proteome</keyword>
<sequence length="215" mass="24737">MSVPSSGFKFGIQEPSKNATKKDDPSKEDGQYFEPVVPLPDLVEVTSGEENEQVVFSHRAKLYRYDKDTNQWKERGIGEIKILQNYDDKQVRIVMRRDQVLKLCANHRITPDMNMQQMKGTDRVWVWTACDFADGERKVELLAVRFKQQDVADSFKQIFDEAKNAQEKGTLIIPISSRANTPKESPCGKNAVAVLEETTRERTDLSHDRTREDQE</sequence>
<dbReference type="GO" id="GO:0005643">
    <property type="term" value="C:nuclear pore"/>
    <property type="evidence" value="ECO:0007669"/>
    <property type="project" value="TreeGrafter"/>
</dbReference>
<dbReference type="FunFam" id="2.30.29.30:FF:000018">
    <property type="entry name" value="E3 SUMO-protein ligase RanBP2"/>
    <property type="match status" value="1"/>
</dbReference>
<evidence type="ECO:0000313" key="4">
    <source>
        <dbReference type="Proteomes" id="UP000016666"/>
    </source>
</evidence>
<name>A0A493TNE0_ANAPP</name>
<dbReference type="OMA" id="ANHWITP"/>
<dbReference type="Pfam" id="PF00638">
    <property type="entry name" value="Ran_BP1"/>
    <property type="match status" value="1"/>
</dbReference>
<dbReference type="SUPFAM" id="SSF50729">
    <property type="entry name" value="PH domain-like"/>
    <property type="match status" value="1"/>
</dbReference>
<accession>A0A493TNE0</accession>
<dbReference type="GO" id="GO:0005737">
    <property type="term" value="C:cytoplasm"/>
    <property type="evidence" value="ECO:0007669"/>
    <property type="project" value="TreeGrafter"/>
</dbReference>
<reference evidence="3 4" key="1">
    <citation type="submission" date="2017-10" db="EMBL/GenBank/DDBJ databases">
        <title>A new Pekin duck reference genome.</title>
        <authorList>
            <person name="Hou Z.-C."/>
            <person name="Zhou Z.-K."/>
            <person name="Zhu F."/>
            <person name="Hou S.-S."/>
        </authorList>
    </citation>
    <scope>NUCLEOTIDE SEQUENCE [LARGE SCALE GENOMIC DNA]</scope>
</reference>
<dbReference type="InterPro" id="IPR045255">
    <property type="entry name" value="RanBP1-like"/>
</dbReference>
<dbReference type="Proteomes" id="UP000016666">
    <property type="component" value="Chromosome 1"/>
</dbReference>
<organism evidence="3 4">
    <name type="scientific">Anas platyrhynchos platyrhynchos</name>
    <name type="common">Northern mallard</name>
    <dbReference type="NCBI Taxonomy" id="8840"/>
    <lineage>
        <taxon>Eukaryota</taxon>
        <taxon>Metazoa</taxon>
        <taxon>Chordata</taxon>
        <taxon>Craniata</taxon>
        <taxon>Vertebrata</taxon>
        <taxon>Euteleostomi</taxon>
        <taxon>Archelosauria</taxon>
        <taxon>Archosauria</taxon>
        <taxon>Dinosauria</taxon>
        <taxon>Saurischia</taxon>
        <taxon>Theropoda</taxon>
        <taxon>Coelurosauria</taxon>
        <taxon>Aves</taxon>
        <taxon>Neognathae</taxon>
        <taxon>Galloanserae</taxon>
        <taxon>Anseriformes</taxon>
        <taxon>Anatidae</taxon>
        <taxon>Anatinae</taxon>
        <taxon>Anas</taxon>
    </lineage>
</organism>
<dbReference type="GO" id="GO:0005096">
    <property type="term" value="F:GTPase activator activity"/>
    <property type="evidence" value="ECO:0007669"/>
    <property type="project" value="TreeGrafter"/>
</dbReference>
<feature type="region of interest" description="Disordered" evidence="1">
    <location>
        <begin position="194"/>
        <end position="215"/>
    </location>
</feature>
<evidence type="ECO:0000313" key="3">
    <source>
        <dbReference type="Ensembl" id="ENSAPLP00000027095.1"/>
    </source>
</evidence>
<dbReference type="Gene3D" id="2.30.29.30">
    <property type="entry name" value="Pleckstrin-homology domain (PH domain)/Phosphotyrosine-binding domain (PTB)"/>
    <property type="match status" value="1"/>
</dbReference>
<dbReference type="STRING" id="8840.ENSAPLP00000027095"/>
<dbReference type="GeneTree" id="ENSGT00940000154389"/>
<reference evidence="3" key="2">
    <citation type="submission" date="2025-08" db="UniProtKB">
        <authorList>
            <consortium name="Ensembl"/>
        </authorList>
    </citation>
    <scope>IDENTIFICATION</scope>
</reference>
<proteinExistence type="predicted"/>
<dbReference type="PROSITE" id="PS50196">
    <property type="entry name" value="RANBD1"/>
    <property type="match status" value="1"/>
</dbReference>
<evidence type="ECO:0000259" key="2">
    <source>
        <dbReference type="PROSITE" id="PS50196"/>
    </source>
</evidence>